<evidence type="ECO:0000313" key="1">
    <source>
        <dbReference type="EMBL" id="MEM5287351.1"/>
    </source>
</evidence>
<name>A0ABU9QD69_9BURK</name>
<sequence>MYTPTIHDKLAMLHRLLDATENSLVVPESAENDAMQLWRHRVALMNLQQLTDLSREVERDLAAALINDATASSIDIQFETPIGLDGNPNTGIHRA</sequence>
<gene>
    <name evidence="1" type="ORF">V4C55_16620</name>
</gene>
<dbReference type="Proteomes" id="UP001494588">
    <property type="component" value="Unassembled WGS sequence"/>
</dbReference>
<reference evidence="1 2" key="1">
    <citation type="submission" date="2024-01" db="EMBL/GenBank/DDBJ databases">
        <title>The diversity of rhizobia nodulating Mimosa spp. in eleven states of Brazil covering several biomes is determined by host plant, location, and edaphic factors.</title>
        <authorList>
            <person name="Rouws L."/>
            <person name="Barauna A."/>
            <person name="Beukes C."/>
            <person name="De Faria S.M."/>
            <person name="Gross E."/>
            <person name="Dos Reis Junior F.B."/>
            <person name="Simon M."/>
            <person name="Maluk M."/>
            <person name="Odee D.W."/>
            <person name="Kenicer G."/>
            <person name="Young J.P.W."/>
            <person name="Reis V.M."/>
            <person name="Zilli J."/>
            <person name="James E.K."/>
        </authorList>
    </citation>
    <scope>NUCLEOTIDE SEQUENCE [LARGE SCALE GENOMIC DNA]</scope>
    <source>
        <strain evidence="1 2">JPY77</strain>
    </source>
</reference>
<dbReference type="EMBL" id="JAZHGC010000012">
    <property type="protein sequence ID" value="MEM5287351.1"/>
    <property type="molecule type" value="Genomic_DNA"/>
</dbReference>
<comment type="caution">
    <text evidence="1">The sequence shown here is derived from an EMBL/GenBank/DDBJ whole genome shotgun (WGS) entry which is preliminary data.</text>
</comment>
<evidence type="ECO:0000313" key="2">
    <source>
        <dbReference type="Proteomes" id="UP001494588"/>
    </source>
</evidence>
<accession>A0ABU9QD69</accession>
<proteinExistence type="predicted"/>
<protein>
    <submittedName>
        <fullName evidence="1">Uncharacterized protein</fullName>
    </submittedName>
</protein>
<dbReference type="RefSeq" id="WP_201649145.1">
    <property type="nucleotide sequence ID" value="NZ_CAJHCS010000004.1"/>
</dbReference>
<keyword evidence="2" id="KW-1185">Reference proteome</keyword>
<organism evidence="1 2">
    <name type="scientific">Paraburkholderia sabiae</name>
    <dbReference type="NCBI Taxonomy" id="273251"/>
    <lineage>
        <taxon>Bacteria</taxon>
        <taxon>Pseudomonadati</taxon>
        <taxon>Pseudomonadota</taxon>
        <taxon>Betaproteobacteria</taxon>
        <taxon>Burkholderiales</taxon>
        <taxon>Burkholderiaceae</taxon>
        <taxon>Paraburkholderia</taxon>
    </lineage>
</organism>